<sequence length="364" mass="37067">MISTRYSLARLAAISLAGVSMTVFPASAGSINVTFTLSGEAFDGPPAYEIRYGDQEIAKGTVENAIDTSTDGPLSKLTDWQDHQKSVTVTVDSADLEKNQPFSVHFTNDKWGGAGSGLDRNLYVISAQVGDVKVASGDMKVLDKAQPKDNATGPRGARLGNNSSIAVIAPPATGWLPAAMQATSSAGAPQSAAAAPAAPQAGTSPSALAAEPAQEASPAAGSQTDATTPAAPEKVPNAPKSKASTNTATPSPKAKCAPKTLGVSGFPLNRSDLPADALPQLKALAEAAAKEGCKLEVTGFSSVAGPRKMNEALANVRADAVADFLKAQGVSADSITVVSGGETRRFGRKGVLNRRVTVEVVDGN</sequence>
<name>A0ABU7ZKC2_9HYPH</name>
<keyword evidence="3" id="KW-0732">Signal</keyword>
<dbReference type="InterPro" id="IPR006665">
    <property type="entry name" value="OmpA-like"/>
</dbReference>
<evidence type="ECO:0000256" key="3">
    <source>
        <dbReference type="SAM" id="SignalP"/>
    </source>
</evidence>
<dbReference type="Pfam" id="PF16841">
    <property type="entry name" value="CBM60"/>
    <property type="match status" value="1"/>
</dbReference>
<dbReference type="RefSeq" id="WP_334250414.1">
    <property type="nucleotide sequence ID" value="NZ_JBAKBE010000002.1"/>
</dbReference>
<dbReference type="PANTHER" id="PTHR30329">
    <property type="entry name" value="STATOR ELEMENT OF FLAGELLAR MOTOR COMPLEX"/>
    <property type="match status" value="1"/>
</dbReference>
<dbReference type="EMBL" id="JBAKBE010000002">
    <property type="protein sequence ID" value="MEH0095600.1"/>
    <property type="molecule type" value="Genomic_DNA"/>
</dbReference>
<keyword evidence="1" id="KW-0472">Membrane</keyword>
<accession>A0ABU7ZKC2</accession>
<protein>
    <submittedName>
        <fullName evidence="5">OmpA family protein</fullName>
    </submittedName>
</protein>
<feature type="signal peptide" evidence="3">
    <location>
        <begin position="1"/>
        <end position="28"/>
    </location>
</feature>
<feature type="region of interest" description="Disordered" evidence="2">
    <location>
        <begin position="143"/>
        <end position="162"/>
    </location>
</feature>
<feature type="chain" id="PRO_5045491352" evidence="3">
    <location>
        <begin position="29"/>
        <end position="364"/>
    </location>
</feature>
<dbReference type="InterPro" id="IPR050330">
    <property type="entry name" value="Bact_OuterMem_StrucFunc"/>
</dbReference>
<evidence type="ECO:0000313" key="5">
    <source>
        <dbReference type="EMBL" id="MEH0095600.1"/>
    </source>
</evidence>
<dbReference type="PANTHER" id="PTHR30329:SF21">
    <property type="entry name" value="LIPOPROTEIN YIAD-RELATED"/>
    <property type="match status" value="1"/>
</dbReference>
<dbReference type="InterPro" id="IPR031768">
    <property type="entry name" value="CBM60_xylan-bd"/>
</dbReference>
<dbReference type="Proteomes" id="UP001380822">
    <property type="component" value="Unassembled WGS sequence"/>
</dbReference>
<organism evidence="5 6">
    <name type="scientific">Pannonibacter anstelovis</name>
    <dbReference type="NCBI Taxonomy" id="3121537"/>
    <lineage>
        <taxon>Bacteria</taxon>
        <taxon>Pseudomonadati</taxon>
        <taxon>Pseudomonadota</taxon>
        <taxon>Alphaproteobacteria</taxon>
        <taxon>Hyphomicrobiales</taxon>
        <taxon>Stappiaceae</taxon>
        <taxon>Pannonibacter</taxon>
    </lineage>
</organism>
<feature type="compositionally biased region" description="Low complexity" evidence="2">
    <location>
        <begin position="190"/>
        <end position="220"/>
    </location>
</feature>
<gene>
    <name evidence="5" type="ORF">V6L76_05030</name>
</gene>
<dbReference type="PROSITE" id="PS51123">
    <property type="entry name" value="OMPA_2"/>
    <property type="match status" value="1"/>
</dbReference>
<evidence type="ECO:0000256" key="2">
    <source>
        <dbReference type="SAM" id="MobiDB-lite"/>
    </source>
</evidence>
<keyword evidence="6" id="KW-1185">Reference proteome</keyword>
<dbReference type="Gene3D" id="2.60.60.40">
    <property type="match status" value="1"/>
</dbReference>
<dbReference type="InterPro" id="IPR036737">
    <property type="entry name" value="OmpA-like_sf"/>
</dbReference>
<evidence type="ECO:0000256" key="1">
    <source>
        <dbReference type="PROSITE-ProRule" id="PRU00473"/>
    </source>
</evidence>
<comment type="caution">
    <text evidence="5">The sequence shown here is derived from an EMBL/GenBank/DDBJ whole genome shotgun (WGS) entry which is preliminary data.</text>
</comment>
<feature type="domain" description="OmpA-like" evidence="4">
    <location>
        <begin position="253"/>
        <end position="364"/>
    </location>
</feature>
<dbReference type="Pfam" id="PF00691">
    <property type="entry name" value="OmpA"/>
    <property type="match status" value="1"/>
</dbReference>
<dbReference type="Gene3D" id="3.30.1330.60">
    <property type="entry name" value="OmpA-like domain"/>
    <property type="match status" value="1"/>
</dbReference>
<proteinExistence type="predicted"/>
<reference evidence="5 6" key="1">
    <citation type="submission" date="2024-02" db="EMBL/GenBank/DDBJ databases">
        <title>A new putative Pannonibacter species isolated from two cases of bloodstream infections in paediatric patients.</title>
        <authorList>
            <person name="Castellana S."/>
            <person name="De Laurentiis V."/>
            <person name="Grassi M."/>
            <person name="De Leonardis F."/>
            <person name="Mosca A."/>
            <person name="De Carlo C."/>
            <person name="Sparapano E."/>
            <person name="Ronga L."/>
            <person name="Santacroce L."/>
            <person name="Chironna M."/>
            <person name="De Robertis A."/>
            <person name="Bianco A."/>
            <person name="Del Sambro L."/>
            <person name="Capozzi L."/>
            <person name="Parisi A."/>
        </authorList>
    </citation>
    <scope>NUCLEOTIDE SEQUENCE [LARGE SCALE GENOMIC DNA]</scope>
    <source>
        <strain evidence="5 6">Pt2</strain>
    </source>
</reference>
<evidence type="ECO:0000313" key="6">
    <source>
        <dbReference type="Proteomes" id="UP001380822"/>
    </source>
</evidence>
<dbReference type="SUPFAM" id="SSF103088">
    <property type="entry name" value="OmpA-like"/>
    <property type="match status" value="1"/>
</dbReference>
<feature type="region of interest" description="Disordered" evidence="2">
    <location>
        <begin position="190"/>
        <end position="259"/>
    </location>
</feature>
<evidence type="ECO:0000259" key="4">
    <source>
        <dbReference type="PROSITE" id="PS51123"/>
    </source>
</evidence>